<dbReference type="InterPro" id="IPR043502">
    <property type="entry name" value="DNA/RNA_pol_sf"/>
</dbReference>
<accession>A0A9N7MWV0</accession>
<evidence type="ECO:0008006" key="3">
    <source>
        <dbReference type="Google" id="ProtNLM"/>
    </source>
</evidence>
<organism evidence="1 2">
    <name type="scientific">Striga hermonthica</name>
    <name type="common">Purple witchweed</name>
    <name type="synonym">Buchnera hermonthica</name>
    <dbReference type="NCBI Taxonomy" id="68872"/>
    <lineage>
        <taxon>Eukaryota</taxon>
        <taxon>Viridiplantae</taxon>
        <taxon>Streptophyta</taxon>
        <taxon>Embryophyta</taxon>
        <taxon>Tracheophyta</taxon>
        <taxon>Spermatophyta</taxon>
        <taxon>Magnoliopsida</taxon>
        <taxon>eudicotyledons</taxon>
        <taxon>Gunneridae</taxon>
        <taxon>Pentapetalae</taxon>
        <taxon>asterids</taxon>
        <taxon>lamiids</taxon>
        <taxon>Lamiales</taxon>
        <taxon>Orobanchaceae</taxon>
        <taxon>Buchnereae</taxon>
        <taxon>Striga</taxon>
    </lineage>
</organism>
<protein>
    <recommendedName>
        <fullName evidence="3">Reverse transcriptase domain-containing protein</fullName>
    </recommendedName>
</protein>
<dbReference type="AlphaFoldDB" id="A0A9N7MWV0"/>
<name>A0A9N7MWV0_STRHE</name>
<gene>
    <name evidence="1" type="ORF">SHERM_15072</name>
</gene>
<dbReference type="OrthoDB" id="911837at2759"/>
<dbReference type="EMBL" id="CACSLK010012206">
    <property type="protein sequence ID" value="CAA0814808.1"/>
    <property type="molecule type" value="Genomic_DNA"/>
</dbReference>
<keyword evidence="2" id="KW-1185">Reference proteome</keyword>
<evidence type="ECO:0000313" key="1">
    <source>
        <dbReference type="EMBL" id="CAA0814808.1"/>
    </source>
</evidence>
<dbReference type="SUPFAM" id="SSF56672">
    <property type="entry name" value="DNA/RNA polymerases"/>
    <property type="match status" value="1"/>
</dbReference>
<dbReference type="Gene3D" id="3.10.10.10">
    <property type="entry name" value="HIV Type 1 Reverse Transcriptase, subunit A, domain 1"/>
    <property type="match status" value="1"/>
</dbReference>
<comment type="caution">
    <text evidence="1">The sequence shown here is derived from an EMBL/GenBank/DDBJ whole genome shotgun (WGS) entry which is preliminary data.</text>
</comment>
<proteinExistence type="predicted"/>
<sequence length="58" mass="6852">FRWVRIYFDKVQYCACCLTFLTEPNSPVSKAPYRMAPEELQELKSQIQVLLNLGFIRP</sequence>
<dbReference type="Proteomes" id="UP001153555">
    <property type="component" value="Unassembled WGS sequence"/>
</dbReference>
<feature type="non-terminal residue" evidence="1">
    <location>
        <position position="1"/>
    </location>
</feature>
<feature type="non-terminal residue" evidence="1">
    <location>
        <position position="58"/>
    </location>
</feature>
<evidence type="ECO:0000313" key="2">
    <source>
        <dbReference type="Proteomes" id="UP001153555"/>
    </source>
</evidence>
<reference evidence="1" key="1">
    <citation type="submission" date="2019-12" db="EMBL/GenBank/DDBJ databases">
        <authorList>
            <person name="Scholes J."/>
        </authorList>
    </citation>
    <scope>NUCLEOTIDE SEQUENCE</scope>
</reference>